<dbReference type="PANTHER" id="PTHR21060:SF3">
    <property type="entry name" value="BUTYRATE KINASE 2-RELATED"/>
    <property type="match status" value="1"/>
</dbReference>
<evidence type="ECO:0000256" key="4">
    <source>
        <dbReference type="ARBA" id="ARBA00022679"/>
    </source>
</evidence>
<dbReference type="PANTHER" id="PTHR21060">
    <property type="entry name" value="ACETATE KINASE"/>
    <property type="match status" value="1"/>
</dbReference>
<dbReference type="CDD" id="cd24011">
    <property type="entry name" value="ASKHA_NBD_BK"/>
    <property type="match status" value="1"/>
</dbReference>
<evidence type="ECO:0000256" key="3">
    <source>
        <dbReference type="ARBA" id="ARBA00022490"/>
    </source>
</evidence>
<dbReference type="Gene3D" id="3.30.420.40">
    <property type="match status" value="2"/>
</dbReference>
<dbReference type="Pfam" id="PF00871">
    <property type="entry name" value="Acetate_kinase"/>
    <property type="match status" value="1"/>
</dbReference>
<dbReference type="GO" id="GO:0008776">
    <property type="term" value="F:acetate kinase activity"/>
    <property type="evidence" value="ECO:0007669"/>
    <property type="project" value="TreeGrafter"/>
</dbReference>
<dbReference type="GO" id="GO:0005737">
    <property type="term" value="C:cytoplasm"/>
    <property type="evidence" value="ECO:0007669"/>
    <property type="project" value="UniProtKB-SubCell"/>
</dbReference>
<dbReference type="NCBIfam" id="NF002834">
    <property type="entry name" value="PRK03011.1-5"/>
    <property type="match status" value="1"/>
</dbReference>
<reference evidence="11" key="1">
    <citation type="submission" date="2020-07" db="EMBL/GenBank/DDBJ databases">
        <title>Genomic analysis of a strain of Sedimentibacter Hydroxybenzoicus DSM7310.</title>
        <authorList>
            <person name="Ma S."/>
        </authorList>
    </citation>
    <scope>NUCLEOTIDE SEQUENCE</scope>
    <source>
        <strain evidence="11">DSM 7310</strain>
    </source>
</reference>
<gene>
    <name evidence="9 11" type="primary">buk</name>
    <name evidence="11" type="ORF">HZF24_13650</name>
</gene>
<dbReference type="AlphaFoldDB" id="A0A974GX61"/>
<evidence type="ECO:0000256" key="6">
    <source>
        <dbReference type="ARBA" id="ARBA00022777"/>
    </source>
</evidence>
<dbReference type="PIRSF" id="PIRSF036458">
    <property type="entry name" value="Butyrate_kin"/>
    <property type="match status" value="1"/>
</dbReference>
<keyword evidence="4 9" id="KW-0808">Transferase</keyword>
<keyword evidence="3 9" id="KW-0963">Cytoplasm</keyword>
<name>A0A974GX61_SEDHY</name>
<dbReference type="InterPro" id="IPR000890">
    <property type="entry name" value="Aliphatic_acid_kin_short-chain"/>
</dbReference>
<evidence type="ECO:0000256" key="2">
    <source>
        <dbReference type="ARBA" id="ARBA00008748"/>
    </source>
</evidence>
<comment type="subcellular location">
    <subcellularLocation>
        <location evidence="1 9">Cytoplasm</location>
    </subcellularLocation>
</comment>
<keyword evidence="5 9" id="KW-0547">Nucleotide-binding</keyword>
<dbReference type="EC" id="2.7.2.7" evidence="9"/>
<keyword evidence="6 9" id="KW-0418">Kinase</keyword>
<proteinExistence type="inferred from homology"/>
<dbReference type="PROSITE" id="PS01075">
    <property type="entry name" value="ACETATE_KINASE_1"/>
    <property type="match status" value="1"/>
</dbReference>
<dbReference type="PRINTS" id="PR00471">
    <property type="entry name" value="ACETATEKNASE"/>
</dbReference>
<dbReference type="InterPro" id="IPR011245">
    <property type="entry name" value="Butyrate_kin"/>
</dbReference>
<dbReference type="RefSeq" id="WP_179238894.1">
    <property type="nucleotide sequence ID" value="NZ_JACBNQ010000018.1"/>
</dbReference>
<organism evidence="11 12">
    <name type="scientific">Sedimentibacter hydroxybenzoicus DSM 7310</name>
    <dbReference type="NCBI Taxonomy" id="1123245"/>
    <lineage>
        <taxon>Bacteria</taxon>
        <taxon>Bacillati</taxon>
        <taxon>Bacillota</taxon>
        <taxon>Tissierellia</taxon>
        <taxon>Sedimentibacter</taxon>
    </lineage>
</organism>
<dbReference type="InterPro" id="IPR043129">
    <property type="entry name" value="ATPase_NBD"/>
</dbReference>
<dbReference type="HAMAP" id="MF_00542">
    <property type="entry name" value="Butyrate_kinase"/>
    <property type="match status" value="1"/>
</dbReference>
<accession>A0A974GX61</accession>
<dbReference type="GO" id="GO:0047761">
    <property type="term" value="F:butyrate kinase activity"/>
    <property type="evidence" value="ECO:0007669"/>
    <property type="project" value="UniProtKB-UniRule"/>
</dbReference>
<dbReference type="InterPro" id="IPR023865">
    <property type="entry name" value="Aliphatic_acid_kinase_CS"/>
</dbReference>
<evidence type="ECO:0000256" key="9">
    <source>
        <dbReference type="HAMAP-Rule" id="MF_00542"/>
    </source>
</evidence>
<comment type="catalytic activity">
    <reaction evidence="8 9">
        <text>butanoate + ATP = butanoyl phosphate + ADP</text>
        <dbReference type="Rhea" id="RHEA:13585"/>
        <dbReference type="ChEBI" id="CHEBI:17968"/>
        <dbReference type="ChEBI" id="CHEBI:30616"/>
        <dbReference type="ChEBI" id="CHEBI:58079"/>
        <dbReference type="ChEBI" id="CHEBI:456216"/>
        <dbReference type="EC" id="2.7.2.7"/>
    </reaction>
</comment>
<evidence type="ECO:0000256" key="5">
    <source>
        <dbReference type="ARBA" id="ARBA00022741"/>
    </source>
</evidence>
<evidence type="ECO:0000313" key="12">
    <source>
        <dbReference type="Proteomes" id="UP000611629"/>
    </source>
</evidence>
<dbReference type="NCBIfam" id="TIGR02707">
    <property type="entry name" value="butyr_kinase"/>
    <property type="match status" value="1"/>
</dbReference>
<dbReference type="GO" id="GO:0005524">
    <property type="term" value="F:ATP binding"/>
    <property type="evidence" value="ECO:0007669"/>
    <property type="project" value="UniProtKB-KW"/>
</dbReference>
<protein>
    <recommendedName>
        <fullName evidence="9">Probable butyrate kinase</fullName>
        <shortName evidence="9">BK</shortName>
        <ecNumber evidence="9">2.7.2.7</ecNumber>
    </recommendedName>
    <alternativeName>
        <fullName evidence="9">Branched-chain carboxylic acid kinase</fullName>
    </alternativeName>
</protein>
<evidence type="ECO:0000256" key="8">
    <source>
        <dbReference type="ARBA" id="ARBA00048596"/>
    </source>
</evidence>
<dbReference type="EMBL" id="JACBNQ010000018">
    <property type="protein sequence ID" value="NYB75188.1"/>
    <property type="molecule type" value="Genomic_DNA"/>
</dbReference>
<dbReference type="Proteomes" id="UP000611629">
    <property type="component" value="Unassembled WGS sequence"/>
</dbReference>
<comment type="similarity">
    <text evidence="2 9 10">Belongs to the acetokinase family.</text>
</comment>
<keyword evidence="12" id="KW-1185">Reference proteome</keyword>
<evidence type="ECO:0000313" key="11">
    <source>
        <dbReference type="EMBL" id="NYB75188.1"/>
    </source>
</evidence>
<dbReference type="GO" id="GO:0006083">
    <property type="term" value="P:acetate metabolic process"/>
    <property type="evidence" value="ECO:0007669"/>
    <property type="project" value="TreeGrafter"/>
</dbReference>
<evidence type="ECO:0000256" key="7">
    <source>
        <dbReference type="ARBA" id="ARBA00022840"/>
    </source>
</evidence>
<keyword evidence="7 9" id="KW-0067">ATP-binding</keyword>
<evidence type="ECO:0000256" key="10">
    <source>
        <dbReference type="RuleBase" id="RU003835"/>
    </source>
</evidence>
<dbReference type="SUPFAM" id="SSF53067">
    <property type="entry name" value="Actin-like ATPase domain"/>
    <property type="match status" value="2"/>
</dbReference>
<comment type="caution">
    <text evidence="11">The sequence shown here is derived from an EMBL/GenBank/DDBJ whole genome shotgun (WGS) entry which is preliminary data.</text>
</comment>
<sequence>MKNSYKILAINPGSTSTKIAIYENENLVFKETISHSNSDLEKFDKISDQFEYRKKIILDTVKEQKFNLSELNAVVGRGGNMKPVEGGTYKVNEEMVGDLTVGVMGQHASNLGGIIAEAIAKDLGLSAYVVDPVVVDEFEDYARISGIPEIKRKSKDHPLNQKAVARIAASELGGVYSDYNFVVAHMGGGISIGIHKKGRIIDVNNCLDGEGTFSPERSGSLPVGSLVEMCFSGKYTMHEIKKKITGKGGLVAYLGTNDAREVKKKISEGDEYAKLIYETMAYQISKDIGAAATVLKGKVENIVLTGGLAYDEDLVQWIKERVEFIAPVKVYPGENEMYAMVQGVIRILNGEEKLKVYI</sequence>
<evidence type="ECO:0000256" key="1">
    <source>
        <dbReference type="ARBA" id="ARBA00004496"/>
    </source>
</evidence>